<keyword evidence="3 10" id="KW-0132">Cell division</keyword>
<evidence type="ECO:0000256" key="5">
    <source>
        <dbReference type="ARBA" id="ARBA00023242"/>
    </source>
</evidence>
<dbReference type="Gene3D" id="1.10.8.60">
    <property type="match status" value="1"/>
</dbReference>
<dbReference type="InterPro" id="IPR003959">
    <property type="entry name" value="ATPase_AAA_core"/>
</dbReference>
<keyword evidence="6" id="KW-0131">Cell cycle</keyword>
<dbReference type="VEuPathDB" id="FungiDB:G647_01314"/>
<evidence type="ECO:0000256" key="3">
    <source>
        <dbReference type="ARBA" id="ARBA00022618"/>
    </source>
</evidence>
<feature type="region of interest" description="Disordered" evidence="8">
    <location>
        <begin position="1"/>
        <end position="89"/>
    </location>
</feature>
<dbReference type="Gene3D" id="3.40.50.300">
    <property type="entry name" value="P-loop containing nucleotide triphosphate hydrolases"/>
    <property type="match status" value="1"/>
</dbReference>
<organism evidence="10 11">
    <name type="scientific">Cladophialophora carrionii</name>
    <dbReference type="NCBI Taxonomy" id="86049"/>
    <lineage>
        <taxon>Eukaryota</taxon>
        <taxon>Fungi</taxon>
        <taxon>Dikarya</taxon>
        <taxon>Ascomycota</taxon>
        <taxon>Pezizomycotina</taxon>
        <taxon>Eurotiomycetes</taxon>
        <taxon>Chaetothyriomycetidae</taxon>
        <taxon>Chaetothyriales</taxon>
        <taxon>Herpotrichiellaceae</taxon>
        <taxon>Cladophialophora</taxon>
    </lineage>
</organism>
<dbReference type="InterPro" id="IPR027417">
    <property type="entry name" value="P-loop_NTPase"/>
</dbReference>
<sequence length="598" mass="65468">MAATVLGKRSRKVLDTEDVANVAPSPKRRTRRSVPEIYEDASPESAGQETNTSPVTTRNRRSQRTVQDSPVNLVHNDTRPFDENLPPSDVSTPTAARFKDVFAVTPSTPKHRVRLAGGLLTPRSSRSSTPKSQNVYSRGRQLFTQASNGKIIGREAERSQLRKFIFKALDSKTGGCTYVSGPPGTGKSALVQEIIHESSEQHVRTAIVNCVSLKSSSEALVQLSNAFCSTKSNAKSSKTSLAKLFTTKKANSSMYLVLLDEIDTLLHRDCDVLYSIFEWAMHPSSCLILIGIANALDLTDRFLPRLKLRNVKPQLLSFLPYSAQQISTIICEKLRSLVPDGTAAGSEFIPLMHPAAVQLAGKKISSQTGDLRKAFSLVRRAIDQIEQETLLKVNQEQSITPTKTALSEIRNMGSTTGFPSPLRDQRSVLGQLTFETAPRATIAHVAKIAASIFNNGTISRLSGLNLQQKAVLCSLVASENRRFRRDPYTTPSKSWSKVPTVKELFEKYAALCKRDEGLLQPLKNTEFRDVVASLETLGLVQEASGRTSSLLTPTNTPSRSGRGAMDDKQVVSAVSEGEMRDSLTGPGSDLLLRLLDEE</sequence>
<evidence type="ECO:0000313" key="11">
    <source>
        <dbReference type="Proteomes" id="UP000094526"/>
    </source>
</evidence>
<dbReference type="GO" id="GO:0006270">
    <property type="term" value="P:DNA replication initiation"/>
    <property type="evidence" value="ECO:0007669"/>
    <property type="project" value="UniProtKB-UniRule"/>
</dbReference>
<name>A0A1C1CDH4_9EURO</name>
<protein>
    <recommendedName>
        <fullName evidence="7">Cell division control protein</fullName>
    </recommendedName>
</protein>
<dbReference type="VEuPathDB" id="FungiDB:CLCR_01884"/>
<dbReference type="GO" id="GO:0005634">
    <property type="term" value="C:nucleus"/>
    <property type="evidence" value="ECO:0007669"/>
    <property type="project" value="UniProtKB-SubCell"/>
</dbReference>
<comment type="similarity">
    <text evidence="2 7">Belongs to the CDC6/cdc18 family.</text>
</comment>
<evidence type="ECO:0000256" key="2">
    <source>
        <dbReference type="ARBA" id="ARBA00006184"/>
    </source>
</evidence>
<feature type="compositionally biased region" description="Low complexity" evidence="8">
    <location>
        <begin position="546"/>
        <end position="560"/>
    </location>
</feature>
<comment type="caution">
    <text evidence="10">The sequence shown here is derived from an EMBL/GenBank/DDBJ whole genome shotgun (WGS) entry which is preliminary data.</text>
</comment>
<dbReference type="Proteomes" id="UP000094526">
    <property type="component" value="Unassembled WGS sequence"/>
</dbReference>
<feature type="region of interest" description="Disordered" evidence="8">
    <location>
        <begin position="545"/>
        <end position="567"/>
    </location>
</feature>
<feature type="compositionally biased region" description="Polar residues" evidence="8">
    <location>
        <begin position="45"/>
        <end position="57"/>
    </location>
</feature>
<keyword evidence="11" id="KW-1185">Reference proteome</keyword>
<dbReference type="GO" id="GO:0003688">
    <property type="term" value="F:DNA replication origin binding"/>
    <property type="evidence" value="ECO:0007669"/>
    <property type="project" value="TreeGrafter"/>
</dbReference>
<evidence type="ECO:0000256" key="8">
    <source>
        <dbReference type="SAM" id="MobiDB-lite"/>
    </source>
</evidence>
<dbReference type="InterPro" id="IPR050311">
    <property type="entry name" value="ORC1/CDC6"/>
</dbReference>
<dbReference type="PANTHER" id="PTHR10763">
    <property type="entry name" value="CELL DIVISION CONTROL PROTEIN 6-RELATED"/>
    <property type="match status" value="1"/>
</dbReference>
<evidence type="ECO:0000256" key="1">
    <source>
        <dbReference type="ARBA" id="ARBA00004123"/>
    </source>
</evidence>
<evidence type="ECO:0000313" key="10">
    <source>
        <dbReference type="EMBL" id="OCT46584.1"/>
    </source>
</evidence>
<proteinExistence type="inferred from homology"/>
<dbReference type="eggNOG" id="KOG2227">
    <property type="taxonomic scope" value="Eukaryota"/>
</dbReference>
<dbReference type="PIRSF" id="PIRSF001767">
    <property type="entry name" value="Cdc6"/>
    <property type="match status" value="1"/>
</dbReference>
<dbReference type="Gene3D" id="1.10.10.10">
    <property type="entry name" value="Winged helix-like DNA-binding domain superfamily/Winged helix DNA-binding domain"/>
    <property type="match status" value="1"/>
</dbReference>
<evidence type="ECO:0000256" key="7">
    <source>
        <dbReference type="PIRNR" id="PIRNR001767"/>
    </source>
</evidence>
<keyword evidence="4" id="KW-0235">DNA replication</keyword>
<dbReference type="CDD" id="cd00009">
    <property type="entry name" value="AAA"/>
    <property type="match status" value="1"/>
</dbReference>
<dbReference type="SMART" id="SM00382">
    <property type="entry name" value="AAA"/>
    <property type="match status" value="1"/>
</dbReference>
<dbReference type="GO" id="GO:0051301">
    <property type="term" value="P:cell division"/>
    <property type="evidence" value="ECO:0007669"/>
    <property type="project" value="UniProtKB-UniRule"/>
</dbReference>
<dbReference type="GO" id="GO:0033314">
    <property type="term" value="P:mitotic DNA replication checkpoint signaling"/>
    <property type="evidence" value="ECO:0007669"/>
    <property type="project" value="TreeGrafter"/>
</dbReference>
<dbReference type="InterPro" id="IPR036388">
    <property type="entry name" value="WH-like_DNA-bd_sf"/>
</dbReference>
<accession>A0A1C1CDH4</accession>
<dbReference type="Pfam" id="PF00004">
    <property type="entry name" value="AAA"/>
    <property type="match status" value="1"/>
</dbReference>
<comment type="subcellular location">
    <subcellularLocation>
        <location evidence="1">Nucleus</location>
    </subcellularLocation>
</comment>
<dbReference type="FunFam" id="3.40.50.300:FF:000547">
    <property type="entry name" value="Cell division control protein"/>
    <property type="match status" value="1"/>
</dbReference>
<keyword evidence="5" id="KW-0539">Nucleus</keyword>
<dbReference type="EMBL" id="LGRB01000015">
    <property type="protein sequence ID" value="OCT46584.1"/>
    <property type="molecule type" value="Genomic_DNA"/>
</dbReference>
<dbReference type="InterPro" id="IPR054425">
    <property type="entry name" value="Cdc6_ORC1-like_ATPase_lid"/>
</dbReference>
<evidence type="ECO:0000256" key="4">
    <source>
        <dbReference type="ARBA" id="ARBA00022705"/>
    </source>
</evidence>
<dbReference type="Pfam" id="PF09079">
    <property type="entry name" value="WHD_Cdc6"/>
    <property type="match status" value="1"/>
</dbReference>
<feature type="domain" description="AAA+ ATPase" evidence="9">
    <location>
        <begin position="173"/>
        <end position="312"/>
    </location>
</feature>
<evidence type="ECO:0000259" key="9">
    <source>
        <dbReference type="SMART" id="SM00382"/>
    </source>
</evidence>
<dbReference type="InterPro" id="IPR003593">
    <property type="entry name" value="AAA+_ATPase"/>
</dbReference>
<dbReference type="InterPro" id="IPR016314">
    <property type="entry name" value="Cdc6/18"/>
</dbReference>
<dbReference type="AlphaFoldDB" id="A0A1C1CDH4"/>
<dbReference type="OrthoDB" id="1926878at2759"/>
<reference evidence="11" key="1">
    <citation type="submission" date="2015-07" db="EMBL/GenBank/DDBJ databases">
        <authorList>
            <person name="Teixeira M.M."/>
            <person name="Souza R.C."/>
            <person name="Almeida L.G."/>
            <person name="Vicente V.A."/>
            <person name="de Hoog S."/>
            <person name="Bocca A.L."/>
            <person name="de Almeida S.R."/>
            <person name="Vasconcelos A.T."/>
            <person name="Felipe M.S."/>
        </authorList>
    </citation>
    <scope>NUCLEOTIDE SEQUENCE [LARGE SCALE GENOMIC DNA]</scope>
    <source>
        <strain evidence="11">KSF</strain>
    </source>
</reference>
<gene>
    <name evidence="10" type="primary">cdc18</name>
    <name evidence="10" type="ORF">CLCR_01884</name>
</gene>
<dbReference type="Pfam" id="PF22606">
    <property type="entry name" value="Cdc6-ORC-like_ATPase_lid"/>
    <property type="match status" value="1"/>
</dbReference>
<dbReference type="PANTHER" id="PTHR10763:SF26">
    <property type="entry name" value="CELL DIVISION CONTROL PROTEIN 6 HOMOLOG"/>
    <property type="match status" value="1"/>
</dbReference>
<dbReference type="InterPro" id="IPR015163">
    <property type="entry name" value="Cdc6_C"/>
</dbReference>
<dbReference type="STRING" id="86049.A0A1C1CDH4"/>
<dbReference type="SUPFAM" id="SSF52540">
    <property type="entry name" value="P-loop containing nucleoside triphosphate hydrolases"/>
    <property type="match status" value="1"/>
</dbReference>
<evidence type="ECO:0000256" key="6">
    <source>
        <dbReference type="ARBA" id="ARBA00023306"/>
    </source>
</evidence>